<organism evidence="2 3">
    <name type="scientific">Penicillium capsulatum</name>
    <dbReference type="NCBI Taxonomy" id="69766"/>
    <lineage>
        <taxon>Eukaryota</taxon>
        <taxon>Fungi</taxon>
        <taxon>Dikarya</taxon>
        <taxon>Ascomycota</taxon>
        <taxon>Pezizomycotina</taxon>
        <taxon>Eurotiomycetes</taxon>
        <taxon>Eurotiomycetidae</taxon>
        <taxon>Eurotiales</taxon>
        <taxon>Aspergillaceae</taxon>
        <taxon>Penicillium</taxon>
    </lineage>
</organism>
<dbReference type="EMBL" id="JAPQKO010000008">
    <property type="protein sequence ID" value="KAJ5152025.1"/>
    <property type="molecule type" value="Genomic_DNA"/>
</dbReference>
<keyword evidence="1" id="KW-0732">Signal</keyword>
<feature type="chain" id="PRO_5040753531" evidence="1">
    <location>
        <begin position="19"/>
        <end position="144"/>
    </location>
</feature>
<proteinExistence type="predicted"/>
<feature type="signal peptide" evidence="1">
    <location>
        <begin position="1"/>
        <end position="18"/>
    </location>
</feature>
<comment type="caution">
    <text evidence="2">The sequence shown here is derived from an EMBL/GenBank/DDBJ whole genome shotgun (WGS) entry which is preliminary data.</text>
</comment>
<accession>A0A9W9HNJ1</accession>
<evidence type="ECO:0000313" key="3">
    <source>
        <dbReference type="Proteomes" id="UP001146351"/>
    </source>
</evidence>
<sequence>MRFAFFGAFALALGLSSAVQLTNSATPDKPNENVCRKGMSIELDVKDGQCVFKVDKFDKCSGQFSKPFGPYNETTNECPYTSNAIQICDGYISFFNQTSKQHPGSFYPAVKVSLPPLTEENNVIPFPNGRGTNITCAGTVWNMA</sequence>
<name>A0A9W9HNJ1_9EURO</name>
<dbReference type="AlphaFoldDB" id="A0A9W9HNJ1"/>
<dbReference type="Proteomes" id="UP001146351">
    <property type="component" value="Unassembled WGS sequence"/>
</dbReference>
<gene>
    <name evidence="2" type="ORF">N7492_010320</name>
</gene>
<reference evidence="2" key="2">
    <citation type="journal article" date="2023" name="IMA Fungus">
        <title>Comparative genomic study of the Penicillium genus elucidates a diverse pangenome and 15 lateral gene transfer events.</title>
        <authorList>
            <person name="Petersen C."/>
            <person name="Sorensen T."/>
            <person name="Nielsen M.R."/>
            <person name="Sondergaard T.E."/>
            <person name="Sorensen J.L."/>
            <person name="Fitzpatrick D.A."/>
            <person name="Frisvad J.C."/>
            <person name="Nielsen K.L."/>
        </authorList>
    </citation>
    <scope>NUCLEOTIDE SEQUENCE</scope>
    <source>
        <strain evidence="2">IBT 21917</strain>
    </source>
</reference>
<evidence type="ECO:0000256" key="1">
    <source>
        <dbReference type="SAM" id="SignalP"/>
    </source>
</evidence>
<evidence type="ECO:0000313" key="2">
    <source>
        <dbReference type="EMBL" id="KAJ5152025.1"/>
    </source>
</evidence>
<keyword evidence="3" id="KW-1185">Reference proteome</keyword>
<reference evidence="2" key="1">
    <citation type="submission" date="2022-11" db="EMBL/GenBank/DDBJ databases">
        <authorList>
            <person name="Petersen C."/>
        </authorList>
    </citation>
    <scope>NUCLEOTIDE SEQUENCE</scope>
    <source>
        <strain evidence="2">IBT 21917</strain>
    </source>
</reference>
<protein>
    <submittedName>
        <fullName evidence="2">Uncharacterized protein</fullName>
    </submittedName>
</protein>